<comment type="subunit">
    <text evidence="13">F-type ATPases have 2 components, F(1) - the catalytic core - and F(0) - the membrane proton channel. F(1) has five subunits: alpha(3), beta(3), gamma(1), delta(1), epsilon(1). F(0) has three main subunits: a(1), b(2) and c(10-14). The alpha and beta chains form an alternating ring which encloses part of the gamma chain. F(1) is attached to F(0) by a central stalk formed by the gamma and epsilon chains, while a peripheral stalk is formed by the delta and b chains.</text>
</comment>
<organism evidence="15 16">
    <name type="scientific">Bombilactobacillus apium</name>
    <dbReference type="NCBI Taxonomy" id="2675299"/>
    <lineage>
        <taxon>Bacteria</taxon>
        <taxon>Bacillati</taxon>
        <taxon>Bacillota</taxon>
        <taxon>Bacilli</taxon>
        <taxon>Lactobacillales</taxon>
        <taxon>Lactobacillaceae</taxon>
        <taxon>Bombilactobacillus</taxon>
    </lineage>
</organism>
<evidence type="ECO:0000256" key="4">
    <source>
        <dbReference type="ARBA" id="ARBA00022547"/>
    </source>
</evidence>
<keyword evidence="4 13" id="KW-0138">CF(0)</keyword>
<evidence type="ECO:0000256" key="9">
    <source>
        <dbReference type="ARBA" id="ARBA00023136"/>
    </source>
</evidence>
<dbReference type="GO" id="GO:0046933">
    <property type="term" value="F:proton-transporting ATP synthase activity, rotational mechanism"/>
    <property type="evidence" value="ECO:0007669"/>
    <property type="project" value="UniProtKB-UniRule"/>
</dbReference>
<keyword evidence="2 13" id="KW-0813">Transport</keyword>
<feature type="transmembrane region" description="Helical" evidence="13">
    <location>
        <begin position="20"/>
        <end position="40"/>
    </location>
</feature>
<dbReference type="Gene3D" id="6.10.250.1580">
    <property type="match status" value="1"/>
</dbReference>
<dbReference type="GO" id="GO:0045259">
    <property type="term" value="C:proton-transporting ATP synthase complex"/>
    <property type="evidence" value="ECO:0007669"/>
    <property type="project" value="UniProtKB-KW"/>
</dbReference>
<reference evidence="15 16" key="1">
    <citation type="submission" date="2020-06" db="EMBL/GenBank/DDBJ databases">
        <authorList>
            <person name="Kang J."/>
        </authorList>
    </citation>
    <scope>NUCLEOTIDE SEQUENCE [LARGE SCALE GENOMIC DNA]</scope>
    <source>
        <strain evidence="15 16">DCY120</strain>
    </source>
</reference>
<evidence type="ECO:0000256" key="7">
    <source>
        <dbReference type="ARBA" id="ARBA00022989"/>
    </source>
</evidence>
<dbReference type="InterPro" id="IPR002146">
    <property type="entry name" value="ATP_synth_b/b'su_bac/chlpt"/>
</dbReference>
<evidence type="ECO:0000256" key="1">
    <source>
        <dbReference type="ARBA" id="ARBA00005513"/>
    </source>
</evidence>
<comment type="function">
    <text evidence="11 13">F(1)F(0) ATP synthase produces ATP from ADP in the presence of a proton or sodium gradient. F-type ATPases consist of two structural domains, F(1) containing the extramembraneous catalytic core and F(0) containing the membrane proton channel, linked together by a central stalk and a peripheral stalk. During catalysis, ATP synthesis in the catalytic domain of F(1) is coupled via a rotary mechanism of the central stalk subunits to proton translocation.</text>
</comment>
<keyword evidence="9 13" id="KW-0472">Membrane</keyword>
<keyword evidence="16" id="KW-1185">Reference proteome</keyword>
<evidence type="ECO:0000256" key="11">
    <source>
        <dbReference type="ARBA" id="ARBA00025198"/>
    </source>
</evidence>
<evidence type="ECO:0000256" key="13">
    <source>
        <dbReference type="HAMAP-Rule" id="MF_01398"/>
    </source>
</evidence>
<evidence type="ECO:0000256" key="10">
    <source>
        <dbReference type="ARBA" id="ARBA00023310"/>
    </source>
</evidence>
<dbReference type="EMBL" id="JABZEC010000001">
    <property type="protein sequence ID" value="NVY95639.1"/>
    <property type="molecule type" value="Genomic_DNA"/>
</dbReference>
<dbReference type="CDD" id="cd06503">
    <property type="entry name" value="ATP-synt_Fo_b"/>
    <property type="match status" value="1"/>
</dbReference>
<keyword evidence="8 13" id="KW-0406">Ion transport</keyword>
<evidence type="ECO:0000256" key="8">
    <source>
        <dbReference type="ARBA" id="ARBA00023065"/>
    </source>
</evidence>
<dbReference type="InterPro" id="IPR005864">
    <property type="entry name" value="ATP_synth_F0_bsu_bac"/>
</dbReference>
<evidence type="ECO:0000256" key="14">
    <source>
        <dbReference type="RuleBase" id="RU003848"/>
    </source>
</evidence>
<dbReference type="GO" id="GO:0012505">
    <property type="term" value="C:endomembrane system"/>
    <property type="evidence" value="ECO:0007669"/>
    <property type="project" value="UniProtKB-SubCell"/>
</dbReference>
<evidence type="ECO:0000256" key="12">
    <source>
        <dbReference type="ARBA" id="ARBA00037847"/>
    </source>
</evidence>
<keyword evidence="5 13" id="KW-0812">Transmembrane</keyword>
<sequence>MQTGLLFAAESSSLGDTLFILISFIILTVLVKHFAWGPILNMMDKRVKKITGDLDYADQERKSATELKEQRQAALSNSRAEAVQIVANAKQSGEDQKQAIVESAHAQAQDIGAKAQADAQQVKTETLKSVQSDVAQLSVDIASKIIGRELSVDDQKDLINSYIKELSTGHEVK</sequence>
<evidence type="ECO:0000256" key="2">
    <source>
        <dbReference type="ARBA" id="ARBA00022448"/>
    </source>
</evidence>
<dbReference type="RefSeq" id="WP_176941813.1">
    <property type="nucleotide sequence ID" value="NZ_JABZEC010000001.1"/>
</dbReference>
<comment type="function">
    <text evidence="13">Component of the F(0) channel, it forms part of the peripheral stalk, linking F(1) to F(0).</text>
</comment>
<comment type="similarity">
    <text evidence="1 13 14">Belongs to the ATPase B chain family.</text>
</comment>
<evidence type="ECO:0000313" key="15">
    <source>
        <dbReference type="EMBL" id="NVY95639.1"/>
    </source>
</evidence>
<gene>
    <name evidence="13 15" type="primary">atpF</name>
    <name evidence="15" type="ORF">HU830_00250</name>
</gene>
<dbReference type="NCBIfam" id="TIGR01144">
    <property type="entry name" value="ATP_synt_b"/>
    <property type="match status" value="1"/>
</dbReference>
<dbReference type="HAMAP" id="MF_01398">
    <property type="entry name" value="ATP_synth_b_bprime"/>
    <property type="match status" value="1"/>
</dbReference>
<keyword evidence="3 13" id="KW-1003">Cell membrane</keyword>
<dbReference type="InterPro" id="IPR050059">
    <property type="entry name" value="ATP_synthase_B_chain"/>
</dbReference>
<keyword evidence="6 13" id="KW-0375">Hydrogen ion transport</keyword>
<dbReference type="GO" id="GO:0046961">
    <property type="term" value="F:proton-transporting ATPase activity, rotational mechanism"/>
    <property type="evidence" value="ECO:0007669"/>
    <property type="project" value="TreeGrafter"/>
</dbReference>
<dbReference type="PANTHER" id="PTHR33445:SF1">
    <property type="entry name" value="ATP SYNTHASE SUBUNIT B"/>
    <property type="match status" value="1"/>
</dbReference>
<dbReference type="Proteomes" id="UP000563523">
    <property type="component" value="Unassembled WGS sequence"/>
</dbReference>
<dbReference type="PANTHER" id="PTHR33445">
    <property type="entry name" value="ATP SYNTHASE SUBUNIT B', CHLOROPLASTIC"/>
    <property type="match status" value="1"/>
</dbReference>
<keyword evidence="10 13" id="KW-0066">ATP synthesis</keyword>
<keyword evidence="7 13" id="KW-1133">Transmembrane helix</keyword>
<dbReference type="Pfam" id="PF00430">
    <property type="entry name" value="ATP-synt_B"/>
    <property type="match status" value="1"/>
</dbReference>
<evidence type="ECO:0000256" key="5">
    <source>
        <dbReference type="ARBA" id="ARBA00022692"/>
    </source>
</evidence>
<dbReference type="GO" id="GO:0005886">
    <property type="term" value="C:plasma membrane"/>
    <property type="evidence" value="ECO:0007669"/>
    <property type="project" value="UniProtKB-SubCell"/>
</dbReference>
<comment type="subcellular location">
    <subcellularLocation>
        <location evidence="13">Cell membrane</location>
        <topology evidence="13">Single-pass membrane protein</topology>
    </subcellularLocation>
    <subcellularLocation>
        <location evidence="12">Endomembrane system</location>
        <topology evidence="12">Single-pass membrane protein</topology>
    </subcellularLocation>
</comment>
<protein>
    <recommendedName>
        <fullName evidence="13">ATP synthase subunit b</fullName>
    </recommendedName>
    <alternativeName>
        <fullName evidence="13">ATP synthase F(0) sector subunit b</fullName>
    </alternativeName>
    <alternativeName>
        <fullName evidence="13">ATPase subunit I</fullName>
    </alternativeName>
    <alternativeName>
        <fullName evidence="13">F-type ATPase subunit b</fullName>
        <shortName evidence="13">F-ATPase subunit b</shortName>
    </alternativeName>
</protein>
<accession>A0A850QY57</accession>
<evidence type="ECO:0000256" key="3">
    <source>
        <dbReference type="ARBA" id="ARBA00022475"/>
    </source>
</evidence>
<dbReference type="AlphaFoldDB" id="A0A850QY57"/>
<comment type="caution">
    <text evidence="15">The sequence shown here is derived from an EMBL/GenBank/DDBJ whole genome shotgun (WGS) entry which is preliminary data.</text>
</comment>
<name>A0A850QY57_9LACO</name>
<evidence type="ECO:0000313" key="16">
    <source>
        <dbReference type="Proteomes" id="UP000563523"/>
    </source>
</evidence>
<evidence type="ECO:0000256" key="6">
    <source>
        <dbReference type="ARBA" id="ARBA00022781"/>
    </source>
</evidence>
<proteinExistence type="inferred from homology"/>